<dbReference type="PANTHER" id="PTHR31728">
    <property type="entry name" value="ABRAXAS FAMILY MEMBER"/>
    <property type="match status" value="1"/>
</dbReference>
<feature type="region of interest" description="Disordered" evidence="1">
    <location>
        <begin position="272"/>
        <end position="321"/>
    </location>
</feature>
<dbReference type="PRINTS" id="PR02051">
    <property type="entry name" value="PROTEINF175"/>
</dbReference>
<name>A0A8C7GEM0_ONCKI</name>
<gene>
    <name evidence="2" type="primary">ABRAXAS1</name>
</gene>
<dbReference type="GO" id="GO:0005634">
    <property type="term" value="C:nucleus"/>
    <property type="evidence" value="ECO:0007669"/>
    <property type="project" value="TreeGrafter"/>
</dbReference>
<evidence type="ECO:0000256" key="1">
    <source>
        <dbReference type="SAM" id="MobiDB-lite"/>
    </source>
</evidence>
<evidence type="ECO:0000313" key="3">
    <source>
        <dbReference type="Proteomes" id="UP000694557"/>
    </source>
</evidence>
<dbReference type="GeneTree" id="ENSGT00530000063424"/>
<dbReference type="GO" id="GO:0008017">
    <property type="term" value="F:microtubule binding"/>
    <property type="evidence" value="ECO:0007669"/>
    <property type="project" value="TreeGrafter"/>
</dbReference>
<dbReference type="GO" id="GO:0090307">
    <property type="term" value="P:mitotic spindle assembly"/>
    <property type="evidence" value="ECO:0007669"/>
    <property type="project" value="TreeGrafter"/>
</dbReference>
<dbReference type="AlphaFoldDB" id="A0A8C7GEM0"/>
<sequence>MADSNSSVRISGFVLGSLMFHHFNSDSDVEGLIPGESKAEARSNITDSQIDSLSITIRQLSTSTLFDFPIQENVIGWYKQQRYTDQQMTFREQVIHENLKRAVSNQELMFLLLTPSEVTSSGSTHKLGVCSLQITFSQYRSVPVRVSNLGLLEQQDYWRLSASCSSVNYNRVACKKVEESERLVEELLADVSSLRTVSERKQEQKKSMTNFCCSIYQFLICYFILLLKCTALTGSNLPGVPMPEFCCNTDHDIDITTTLPLILTHTVPKARKGRLGRGGGTSWRKRPLWESSDTPKRRKNMLEETEGSSLSVSGPETEDDLIPANQNRNNLDMSNRGQKCTTQIITLHKCMEYRKICDIPLSITENVYLGMPSICLFWGVTF</sequence>
<keyword evidence="3" id="KW-1185">Reference proteome</keyword>
<dbReference type="Ensembl" id="ENSOKIT00005044249.1">
    <property type="protein sequence ID" value="ENSOKIP00005041977.1"/>
    <property type="gene ID" value="ENSOKIG00005017677.1"/>
</dbReference>
<evidence type="ECO:0000313" key="2">
    <source>
        <dbReference type="Ensembl" id="ENSOKIP00005041977.1"/>
    </source>
</evidence>
<dbReference type="Pfam" id="PF21125">
    <property type="entry name" value="MPN_2A_DUB_like"/>
    <property type="match status" value="1"/>
</dbReference>
<reference evidence="2" key="2">
    <citation type="submission" date="2025-09" db="UniProtKB">
        <authorList>
            <consortium name="Ensembl"/>
        </authorList>
    </citation>
    <scope>IDENTIFICATION</scope>
</reference>
<organism evidence="2 3">
    <name type="scientific">Oncorhynchus kisutch</name>
    <name type="common">Coho salmon</name>
    <name type="synonym">Salmo kisutch</name>
    <dbReference type="NCBI Taxonomy" id="8019"/>
    <lineage>
        <taxon>Eukaryota</taxon>
        <taxon>Metazoa</taxon>
        <taxon>Chordata</taxon>
        <taxon>Craniata</taxon>
        <taxon>Vertebrata</taxon>
        <taxon>Euteleostomi</taxon>
        <taxon>Actinopterygii</taxon>
        <taxon>Neopterygii</taxon>
        <taxon>Teleostei</taxon>
        <taxon>Protacanthopterygii</taxon>
        <taxon>Salmoniformes</taxon>
        <taxon>Salmonidae</taxon>
        <taxon>Salmoninae</taxon>
        <taxon>Oncorhynchus</taxon>
    </lineage>
</organism>
<protein>
    <submittedName>
        <fullName evidence="2">Abraxas 1, BRCA1 A complex subunit</fullName>
    </submittedName>
</protein>
<dbReference type="GO" id="GO:0008608">
    <property type="term" value="P:attachment of spindle microtubules to kinetochore"/>
    <property type="evidence" value="ECO:0007669"/>
    <property type="project" value="TreeGrafter"/>
</dbReference>
<dbReference type="Proteomes" id="UP000694557">
    <property type="component" value="Unassembled WGS sequence"/>
</dbReference>
<accession>A0A8C7GEM0</accession>
<dbReference type="InterPro" id="IPR023238">
    <property type="entry name" value="FAM175"/>
</dbReference>
<dbReference type="GO" id="GO:0070536">
    <property type="term" value="P:protein K63-linked deubiquitination"/>
    <property type="evidence" value="ECO:0007669"/>
    <property type="project" value="TreeGrafter"/>
</dbReference>
<dbReference type="GO" id="GO:0031593">
    <property type="term" value="F:polyubiquitin modification-dependent protein binding"/>
    <property type="evidence" value="ECO:0007669"/>
    <property type="project" value="TreeGrafter"/>
</dbReference>
<dbReference type="PANTHER" id="PTHR31728:SF2">
    <property type="entry name" value="BRCA1-A COMPLEX SUBUNIT ABRAXAS 1"/>
    <property type="match status" value="1"/>
</dbReference>
<proteinExistence type="predicted"/>
<reference evidence="2" key="1">
    <citation type="submission" date="2025-08" db="UniProtKB">
        <authorList>
            <consortium name="Ensembl"/>
        </authorList>
    </citation>
    <scope>IDENTIFICATION</scope>
</reference>